<dbReference type="SUPFAM" id="SSF52540">
    <property type="entry name" value="P-loop containing nucleoside triphosphate hydrolases"/>
    <property type="match status" value="1"/>
</dbReference>
<dbReference type="PIRSF" id="PIRSF005052">
    <property type="entry name" value="P-loopkin"/>
    <property type="match status" value="1"/>
</dbReference>
<keyword evidence="1 4" id="KW-0547">Nucleotide-binding</keyword>
<evidence type="ECO:0000256" key="5">
    <source>
        <dbReference type="SAM" id="MobiDB-lite"/>
    </source>
</evidence>
<evidence type="ECO:0000313" key="9">
    <source>
        <dbReference type="Proteomes" id="UP000588158"/>
    </source>
</evidence>
<organism evidence="8 9">
    <name type="scientific">Brachybacterium aquaticum</name>
    <dbReference type="NCBI Taxonomy" id="1432564"/>
    <lineage>
        <taxon>Bacteria</taxon>
        <taxon>Bacillati</taxon>
        <taxon>Actinomycetota</taxon>
        <taxon>Actinomycetes</taxon>
        <taxon>Micrococcales</taxon>
        <taxon>Dermabacteraceae</taxon>
        <taxon>Brachybacterium</taxon>
    </lineage>
</organism>
<accession>A0A841AE26</accession>
<dbReference type="NCBIfam" id="NF003828">
    <property type="entry name" value="PRK05416.1"/>
    <property type="match status" value="1"/>
</dbReference>
<dbReference type="HAMAP" id="MF_00636">
    <property type="entry name" value="RapZ_like"/>
    <property type="match status" value="1"/>
</dbReference>
<dbReference type="GO" id="GO:0005524">
    <property type="term" value="F:ATP binding"/>
    <property type="evidence" value="ECO:0007669"/>
    <property type="project" value="UniProtKB-UniRule"/>
</dbReference>
<dbReference type="InterPro" id="IPR027417">
    <property type="entry name" value="P-loop_NTPase"/>
</dbReference>
<dbReference type="InterPro" id="IPR053931">
    <property type="entry name" value="RapZ_C"/>
</dbReference>
<evidence type="ECO:0000256" key="1">
    <source>
        <dbReference type="ARBA" id="ARBA00022741"/>
    </source>
</evidence>
<reference evidence="8 9" key="1">
    <citation type="submission" date="2020-08" db="EMBL/GenBank/DDBJ databases">
        <title>Sequencing the genomes of 1000 actinobacteria strains.</title>
        <authorList>
            <person name="Klenk H.-P."/>
        </authorList>
    </citation>
    <scope>NUCLEOTIDE SEQUENCE [LARGE SCALE GENOMIC DNA]</scope>
    <source>
        <strain evidence="8 9">DSM 28796</strain>
    </source>
</reference>
<dbReference type="GO" id="GO:0005525">
    <property type="term" value="F:GTP binding"/>
    <property type="evidence" value="ECO:0007669"/>
    <property type="project" value="UniProtKB-UniRule"/>
</dbReference>
<evidence type="ECO:0000256" key="3">
    <source>
        <dbReference type="ARBA" id="ARBA00023134"/>
    </source>
</evidence>
<dbReference type="Pfam" id="PF22740">
    <property type="entry name" value="PapZ_C"/>
    <property type="match status" value="1"/>
</dbReference>
<evidence type="ECO:0000256" key="2">
    <source>
        <dbReference type="ARBA" id="ARBA00022840"/>
    </source>
</evidence>
<evidence type="ECO:0000256" key="4">
    <source>
        <dbReference type="HAMAP-Rule" id="MF_00636"/>
    </source>
</evidence>
<dbReference type="EMBL" id="JACHLZ010000001">
    <property type="protein sequence ID" value="MBB5831520.1"/>
    <property type="molecule type" value="Genomic_DNA"/>
</dbReference>
<sequence>MTEETAPAPGGDAPIESHGEDGRPGPGGSEEGGENRGDVVIITGLAGAGRETAAHALEDMGWYVVYNIAPQLIPTLYELRASAVGRENRFAVVVDPRSGPFFNELGEVIAQLRRADLRLRVLFLTADESTLVRRFDSVRRPHPLQGEEGVLEGIRREREMLAPYRRLADQVIDTSPLNVHQLTMKMRTLFGTSEEQRLTVTMLSFGFKYGIPLEADHVSDVRFIPNPYWVPELRPKRGTDAEVSEFVLGDANAAEFVEKYLEMIHPVLRGYSAENKHFTTLAIGCTGGKHRSVAVAEHIGDELRSAGHAVRIRHRDLGRE</sequence>
<keyword evidence="9" id="KW-1185">Reference proteome</keyword>
<feature type="domain" description="RapZ-like N-terminal" evidence="6">
    <location>
        <begin position="38"/>
        <end position="192"/>
    </location>
</feature>
<evidence type="ECO:0000259" key="6">
    <source>
        <dbReference type="Pfam" id="PF03668"/>
    </source>
</evidence>
<proteinExistence type="inferred from homology"/>
<comment type="caution">
    <text evidence="8">The sequence shown here is derived from an EMBL/GenBank/DDBJ whole genome shotgun (WGS) entry which is preliminary data.</text>
</comment>
<feature type="domain" description="RapZ C-terminal" evidence="7">
    <location>
        <begin position="199"/>
        <end position="317"/>
    </location>
</feature>
<dbReference type="InterPro" id="IPR005337">
    <property type="entry name" value="RapZ-like"/>
</dbReference>
<dbReference type="InterPro" id="IPR053930">
    <property type="entry name" value="RapZ-like_N"/>
</dbReference>
<dbReference type="Pfam" id="PF03668">
    <property type="entry name" value="RapZ-like_N"/>
    <property type="match status" value="1"/>
</dbReference>
<feature type="binding site" evidence="4">
    <location>
        <begin position="95"/>
        <end position="98"/>
    </location>
    <ligand>
        <name>GTP</name>
        <dbReference type="ChEBI" id="CHEBI:37565"/>
    </ligand>
</feature>
<feature type="region of interest" description="Disordered" evidence="5">
    <location>
        <begin position="1"/>
        <end position="36"/>
    </location>
</feature>
<protein>
    <submittedName>
        <fullName evidence="8">UPF0042 nucleotide-binding protein</fullName>
    </submittedName>
</protein>
<dbReference type="RefSeq" id="WP_376768817.1">
    <property type="nucleotide sequence ID" value="NZ_JACHLZ010000001.1"/>
</dbReference>
<dbReference type="PANTHER" id="PTHR30448:SF0">
    <property type="entry name" value="RNASE ADAPTER PROTEIN RAPZ"/>
    <property type="match status" value="1"/>
</dbReference>
<evidence type="ECO:0000313" key="8">
    <source>
        <dbReference type="EMBL" id="MBB5831520.1"/>
    </source>
</evidence>
<gene>
    <name evidence="8" type="ORF">HNR70_001333</name>
</gene>
<dbReference type="PANTHER" id="PTHR30448">
    <property type="entry name" value="RNASE ADAPTER PROTEIN RAPZ"/>
    <property type="match status" value="1"/>
</dbReference>
<dbReference type="Proteomes" id="UP000588158">
    <property type="component" value="Unassembled WGS sequence"/>
</dbReference>
<feature type="binding site" evidence="4">
    <location>
        <begin position="44"/>
        <end position="51"/>
    </location>
    <ligand>
        <name>ATP</name>
        <dbReference type="ChEBI" id="CHEBI:30616"/>
    </ligand>
</feature>
<evidence type="ECO:0000259" key="7">
    <source>
        <dbReference type="Pfam" id="PF22740"/>
    </source>
</evidence>
<keyword evidence="3 4" id="KW-0342">GTP-binding</keyword>
<dbReference type="AlphaFoldDB" id="A0A841AE26"/>
<keyword evidence="2 4" id="KW-0067">ATP-binding</keyword>
<dbReference type="Gene3D" id="3.40.50.300">
    <property type="entry name" value="P-loop containing nucleotide triphosphate hydrolases"/>
    <property type="match status" value="1"/>
</dbReference>
<name>A0A841AE26_9MICO</name>